<organism evidence="2 3">
    <name type="scientific">Paenibacillus aurantiacus</name>
    <dbReference type="NCBI Taxonomy" id="1936118"/>
    <lineage>
        <taxon>Bacteria</taxon>
        <taxon>Bacillati</taxon>
        <taxon>Bacillota</taxon>
        <taxon>Bacilli</taxon>
        <taxon>Bacillales</taxon>
        <taxon>Paenibacillaceae</taxon>
        <taxon>Paenibacillus</taxon>
    </lineage>
</organism>
<dbReference type="InterPro" id="IPR001119">
    <property type="entry name" value="SLH_dom"/>
</dbReference>
<dbReference type="Pfam" id="PF00395">
    <property type="entry name" value="SLH"/>
    <property type="match status" value="3"/>
</dbReference>
<dbReference type="RefSeq" id="WP_377502617.1">
    <property type="nucleotide sequence ID" value="NZ_JBHMDO010000054.1"/>
</dbReference>
<dbReference type="SUPFAM" id="SSF63825">
    <property type="entry name" value="YWTD domain"/>
    <property type="match status" value="1"/>
</dbReference>
<proteinExistence type="predicted"/>
<dbReference type="PANTHER" id="PTHR43308:SF5">
    <property type="entry name" value="S-LAYER PROTEIN _ PEPTIDOGLYCAN ENDO-BETA-N-ACETYLGLUCOSAMINIDASE"/>
    <property type="match status" value="1"/>
</dbReference>
<accession>A0ABV5L031</accession>
<evidence type="ECO:0000259" key="1">
    <source>
        <dbReference type="PROSITE" id="PS51272"/>
    </source>
</evidence>
<feature type="domain" description="SLH" evidence="1">
    <location>
        <begin position="938"/>
        <end position="1001"/>
    </location>
</feature>
<reference evidence="2 3" key="1">
    <citation type="submission" date="2024-09" db="EMBL/GenBank/DDBJ databases">
        <authorList>
            <person name="Sun Q."/>
            <person name="Mori K."/>
        </authorList>
    </citation>
    <scope>NUCLEOTIDE SEQUENCE [LARGE SCALE GENOMIC DNA]</scope>
    <source>
        <strain evidence="2 3">TISTR 2452</strain>
    </source>
</reference>
<dbReference type="PANTHER" id="PTHR43308">
    <property type="entry name" value="OUTER MEMBRANE PROTEIN ALPHA-RELATED"/>
    <property type="match status" value="1"/>
</dbReference>
<evidence type="ECO:0000313" key="2">
    <source>
        <dbReference type="EMBL" id="MFB9330835.1"/>
    </source>
</evidence>
<gene>
    <name evidence="2" type="ORF">ACFFSY_33255</name>
</gene>
<protein>
    <submittedName>
        <fullName evidence="2">Cadherin-like beta sandwich domain-containing protein</fullName>
    </submittedName>
</protein>
<dbReference type="PROSITE" id="PS51272">
    <property type="entry name" value="SLH"/>
    <property type="match status" value="3"/>
</dbReference>
<dbReference type="Pfam" id="PF12733">
    <property type="entry name" value="Cadherin-like"/>
    <property type="match status" value="3"/>
</dbReference>
<dbReference type="InterPro" id="IPR051465">
    <property type="entry name" value="Cell_Envelope_Struct_Comp"/>
</dbReference>
<sequence length="1097" mass="117959">MISNGWATAYHSGNMYVGEGQQVTKITESGNKGYREFVANGFVGFLGLAFDSGYLYYSIENNENIYRIAESDLANGVLNVAENPDKVTPVVHMGVYPATGNAMTVFGIDFDSQGNFYFVLSSFKEIYKINKADLNNFPIDIHDTEKVKHLGTLPDSIQSAGDIAFDSMDNMYLLGWLDNGYYKVPHEDLADDQIDFSQATKQVVADRMTGIAFMPGDKLAYTLGGKTLVVEDRAPVASNVTLSGNTSIGSTLTASYTYSDFEGAPETAYSSYNWYRADDNAGTNKQEIFTPSRSLTYVVTNQDKGKYIGFEVTPNASVGTRTGAPAASNYVGPVPLHSSNADLENITLSTGALSPVFSSSVTEYTVPVSYPTTSVTLTPTPEDANATITINGESAASKTINLDVGPNLVTIVVTAEDGSTRTYLVTFDRAAPSANADLIHLAISEGTLSPVFERETSAYSASVGYTISNVNVTATADDTASTLTIDGRPATSGVPLNVPLEVGVNAVDVVVAAQDGKTRSTYTVEITRAAPPSANADLINLAISEGTLTPAFAAGTPTYSASVANAVANVDVTPTVADATATLTVNGTASLSGQAVKIPLMVGPNPIVVVVTAQNGTTHTYTVTVTRAAAPVSSGGNSPAPTSNTEEVTVIVETGQLGDSQNISTATILRTTDERGQKSDDITFGHNKAIETVEKTLQSKQTTARIVIPDAKDEVKQVDIKIPTVSTKELTNAALNLELYTENVRIIVPSSSMEDLEKDLYFRLIPIKEKAKQLEVEERAKVEKVVKEAAGDKKVEVVARPMTIETNLTSRPVDLILPLRDVLLPIDAKAKEAFLNDLVIFIEHSDGDRDLVKPEVVEYKPGQLGLAFGVTKFSTFTILNMENWEQYLKEQEAKNAKSHQAYVVGLPDGTFGPEKSVTRAEIAALLARTSTALASNGSATSFQDVSRNYWASNVIRQVTGAGWMKGYTDGTFAPDQAITRAEMAAIISRWLRLSGADQASTLSDIKDNWAARDIVLVEKAGFMKGMPTGEFQPNKELTRAETVAIFNRILNRGPLYGINTPSWKDVSAQHWAFREIEEASIHHSYKMDADGKEQIVK</sequence>
<feature type="domain" description="SLH" evidence="1">
    <location>
        <begin position="872"/>
        <end position="937"/>
    </location>
</feature>
<comment type="caution">
    <text evidence="2">The sequence shown here is derived from an EMBL/GenBank/DDBJ whole genome shotgun (WGS) entry which is preliminary data.</text>
</comment>
<keyword evidence="3" id="KW-1185">Reference proteome</keyword>
<name>A0ABV5L031_9BACL</name>
<feature type="domain" description="SLH" evidence="1">
    <location>
        <begin position="1002"/>
        <end position="1060"/>
    </location>
</feature>
<dbReference type="Gene3D" id="2.60.40.2700">
    <property type="match status" value="1"/>
</dbReference>
<dbReference type="EMBL" id="JBHMDO010000054">
    <property type="protein sequence ID" value="MFB9330835.1"/>
    <property type="molecule type" value="Genomic_DNA"/>
</dbReference>
<dbReference type="Proteomes" id="UP001589747">
    <property type="component" value="Unassembled WGS sequence"/>
</dbReference>
<dbReference type="InterPro" id="IPR025883">
    <property type="entry name" value="Cadherin-like_domain"/>
</dbReference>
<evidence type="ECO:0000313" key="3">
    <source>
        <dbReference type="Proteomes" id="UP001589747"/>
    </source>
</evidence>